<dbReference type="GO" id="GO:0005886">
    <property type="term" value="C:plasma membrane"/>
    <property type="evidence" value="ECO:0007669"/>
    <property type="project" value="UniProtKB-SubCell"/>
</dbReference>
<organism evidence="23 24">
    <name type="scientific">Recurvomyces mirabilis</name>
    <dbReference type="NCBI Taxonomy" id="574656"/>
    <lineage>
        <taxon>Eukaryota</taxon>
        <taxon>Fungi</taxon>
        <taxon>Dikarya</taxon>
        <taxon>Ascomycota</taxon>
        <taxon>Pezizomycotina</taxon>
        <taxon>Dothideomycetes</taxon>
        <taxon>Dothideomycetidae</taxon>
        <taxon>Mycosphaerellales</taxon>
        <taxon>Teratosphaeriaceae</taxon>
        <taxon>Recurvomyces</taxon>
    </lineage>
</organism>
<dbReference type="PANTHER" id="PTHR16631">
    <property type="entry name" value="GLUCAN 1,3-BETA-GLUCOSIDASE"/>
    <property type="match status" value="1"/>
</dbReference>
<dbReference type="GO" id="GO:0005576">
    <property type="term" value="C:extracellular region"/>
    <property type="evidence" value="ECO:0007669"/>
    <property type="project" value="TreeGrafter"/>
</dbReference>
<evidence type="ECO:0000256" key="21">
    <source>
        <dbReference type="SAM" id="MobiDB-lite"/>
    </source>
</evidence>
<evidence type="ECO:0000256" key="15">
    <source>
        <dbReference type="ARBA" id="ARBA00023316"/>
    </source>
</evidence>
<feature type="compositionally biased region" description="Basic and acidic residues" evidence="21">
    <location>
        <begin position="306"/>
        <end position="318"/>
    </location>
</feature>
<dbReference type="Gene3D" id="3.20.20.80">
    <property type="entry name" value="Glycosidases"/>
    <property type="match status" value="2"/>
</dbReference>
<evidence type="ECO:0000256" key="8">
    <source>
        <dbReference type="ARBA" id="ARBA00022525"/>
    </source>
</evidence>
<evidence type="ECO:0000256" key="6">
    <source>
        <dbReference type="ARBA" id="ARBA00022475"/>
    </source>
</evidence>
<feature type="region of interest" description="Disordered" evidence="21">
    <location>
        <begin position="286"/>
        <end position="318"/>
    </location>
</feature>
<keyword evidence="12 22" id="KW-0472">Membrane</keyword>
<feature type="compositionally biased region" description="Basic and acidic residues" evidence="21">
    <location>
        <begin position="245"/>
        <end position="259"/>
    </location>
</feature>
<keyword evidence="16" id="KW-0624">Polysaccharide degradation</keyword>
<sequence length="704" mass="76781">MSYDRPSNEYDYPRPPYANHTAPHGTVSPVSGRGSIRSFQQNNAWRPSGPPSIQESAPPSPAKRIAQPHHYQAAPRNDYHNDPTSPAPFSRHTNSVSSRSSYASYGVPATAQVGVRVNGRRLSPPMEAYSNAGALRDIDNLYGGRTMITPSPEPQETPADRPFGKPPVQYAEPKVLLGPDHRAATSQNSVAPLLPAAQAAQPEYEDDGRPHMQHRRSMPLFEAAGMRDSYEQNYVNQQGDGYDDRDDHMPRGASHDFDNFHEQLTPQQRQMELMSDMPRRVPVASRVPDSARGAGGYAPAPASRARGIDSDHGDLRGDEDRARKRRKWTVLIIIGCIVAAAAAGAIVGGVLGVRKSNKTHGTAGTGSGSGNSKGLYDINSSQVQTLLNNKNLHRVFPGMDYTPLNAQYPACLTNPPDQNNVTLDVAMLAQLTPAIRLYGTDCNQTEMVLTALNQLNYNSSIQIWLGVWLGNNATTNTRQVDQMYDILSTYPSSHFAGVIVGNEVLFRKDLTEAELGQQLQDVRNNLTAKNIHLPISTSDLGDDWTASLSADTDIIMSNIHPFFAGVTPDEAPAWADNFWQTHDVVLADASASGKGWPSNIISEIGWPSEGGNDCGTTNACANATAGAVASVENMNTFMDGWVCQALANGTTYFWFEAFDEPWKVQFDTDTDKWEPRWGLIDSNRNVKSGLKIPDCGGKTLSTAY</sequence>
<reference evidence="23" key="1">
    <citation type="submission" date="2023-07" db="EMBL/GenBank/DDBJ databases">
        <title>Black Yeasts Isolated from many extreme environments.</title>
        <authorList>
            <person name="Coleine C."/>
            <person name="Stajich J.E."/>
            <person name="Selbmann L."/>
        </authorList>
    </citation>
    <scope>NUCLEOTIDE SEQUENCE</scope>
    <source>
        <strain evidence="23">CCFEE 5485</strain>
    </source>
</reference>
<evidence type="ECO:0000256" key="5">
    <source>
        <dbReference type="ARBA" id="ARBA00012780"/>
    </source>
</evidence>
<evidence type="ECO:0000256" key="13">
    <source>
        <dbReference type="ARBA" id="ARBA00023180"/>
    </source>
</evidence>
<feature type="compositionally biased region" description="Basic and acidic residues" evidence="21">
    <location>
        <begin position="1"/>
        <end position="12"/>
    </location>
</feature>
<dbReference type="EMBL" id="JAUTXT010000008">
    <property type="protein sequence ID" value="KAK3676921.1"/>
    <property type="molecule type" value="Genomic_DNA"/>
</dbReference>
<keyword evidence="6" id="KW-1003">Cell membrane</keyword>
<evidence type="ECO:0000313" key="24">
    <source>
        <dbReference type="Proteomes" id="UP001274830"/>
    </source>
</evidence>
<evidence type="ECO:0000256" key="10">
    <source>
        <dbReference type="ARBA" id="ARBA00022801"/>
    </source>
</evidence>
<keyword evidence="14" id="KW-0119">Carbohydrate metabolism</keyword>
<evidence type="ECO:0000256" key="7">
    <source>
        <dbReference type="ARBA" id="ARBA00022512"/>
    </source>
</evidence>
<evidence type="ECO:0000256" key="14">
    <source>
        <dbReference type="ARBA" id="ARBA00023277"/>
    </source>
</evidence>
<evidence type="ECO:0000256" key="16">
    <source>
        <dbReference type="ARBA" id="ARBA00023326"/>
    </source>
</evidence>
<feature type="region of interest" description="Disordered" evidence="21">
    <location>
        <begin position="235"/>
        <end position="259"/>
    </location>
</feature>
<dbReference type="AlphaFoldDB" id="A0AAE0WSE0"/>
<keyword evidence="22" id="KW-1133">Transmembrane helix</keyword>
<evidence type="ECO:0000256" key="2">
    <source>
        <dbReference type="ARBA" id="ARBA00004191"/>
    </source>
</evidence>
<dbReference type="FunFam" id="3.20.20.80:FF:000151">
    <property type="entry name" value="Glucan endo-1,3-beta-glucosidase btgC"/>
    <property type="match status" value="1"/>
</dbReference>
<evidence type="ECO:0000256" key="19">
    <source>
        <dbReference type="ARBA" id="ARBA00043078"/>
    </source>
</evidence>
<feature type="compositionally biased region" description="Low complexity" evidence="21">
    <location>
        <begin position="90"/>
        <end position="104"/>
    </location>
</feature>
<keyword evidence="7" id="KW-0134">Cell wall</keyword>
<comment type="similarity">
    <text evidence="4 20">Belongs to the glycosyl hydrolase 17 family.</text>
</comment>
<evidence type="ECO:0000256" key="3">
    <source>
        <dbReference type="ARBA" id="ARBA00004401"/>
    </source>
</evidence>
<keyword evidence="8" id="KW-0964">Secreted</keyword>
<dbReference type="GO" id="GO:0009986">
    <property type="term" value="C:cell surface"/>
    <property type="evidence" value="ECO:0007669"/>
    <property type="project" value="TreeGrafter"/>
</dbReference>
<comment type="subcellular location">
    <subcellularLocation>
        <location evidence="3">Cell membrane</location>
        <topology evidence="3">Single-pass type II membrane protein</topology>
    </subcellularLocation>
    <subcellularLocation>
        <location evidence="2">Secreted</location>
        <location evidence="2">Cell wall</location>
    </subcellularLocation>
</comment>
<protein>
    <recommendedName>
        <fullName evidence="5">glucan endo-1,3-beta-D-glucosidase</fullName>
        <ecNumber evidence="5">3.2.1.39</ecNumber>
    </recommendedName>
    <alternativeName>
        <fullName evidence="19">Endo-1,3-beta-glucanase btgC</fullName>
    </alternativeName>
    <alternativeName>
        <fullName evidence="18">Laminarinase btgC</fullName>
    </alternativeName>
</protein>
<dbReference type="InterPro" id="IPR000490">
    <property type="entry name" value="Glyco_hydro_17"/>
</dbReference>
<comment type="function">
    <text evidence="17">Glucanases play a role in cell expansion during growth, in cell-cell fusion during mating, and in spore release during sporulation. This enzyme may be involved in beta-glucan degradation. Active on laminarin and lichenan.</text>
</comment>
<dbReference type="GO" id="GO:0042973">
    <property type="term" value="F:glucan endo-1,3-beta-D-glucosidase activity"/>
    <property type="evidence" value="ECO:0007669"/>
    <property type="project" value="UniProtKB-EC"/>
</dbReference>
<dbReference type="InterPro" id="IPR050732">
    <property type="entry name" value="Beta-glucan_modifiers"/>
</dbReference>
<proteinExistence type="inferred from homology"/>
<dbReference type="Pfam" id="PF00332">
    <property type="entry name" value="Glyco_hydro_17"/>
    <property type="match status" value="1"/>
</dbReference>
<accession>A0AAE0WSE0</accession>
<feature type="transmembrane region" description="Helical" evidence="22">
    <location>
        <begin position="330"/>
        <end position="353"/>
    </location>
</feature>
<comment type="catalytic activity">
    <reaction evidence="1">
        <text>Hydrolysis of (1-&gt;3)-beta-D-glucosidic linkages in (1-&gt;3)-beta-D-glucans.</text>
        <dbReference type="EC" id="3.2.1.39"/>
    </reaction>
</comment>
<feature type="region of interest" description="Disordered" evidence="21">
    <location>
        <begin position="1"/>
        <end position="104"/>
    </location>
</feature>
<evidence type="ECO:0000256" key="20">
    <source>
        <dbReference type="RuleBase" id="RU004335"/>
    </source>
</evidence>
<dbReference type="SUPFAM" id="SSF51445">
    <property type="entry name" value="(Trans)glycosidases"/>
    <property type="match status" value="1"/>
</dbReference>
<comment type="caution">
    <text evidence="23">The sequence shown here is derived from an EMBL/GenBank/DDBJ whole genome shotgun (WGS) entry which is preliminary data.</text>
</comment>
<evidence type="ECO:0000256" key="18">
    <source>
        <dbReference type="ARBA" id="ARBA00042373"/>
    </source>
</evidence>
<keyword evidence="13" id="KW-0325">Glycoprotein</keyword>
<gene>
    <name evidence="23" type="ORF">LTR78_003125</name>
</gene>
<keyword evidence="10" id="KW-0378">Hydrolase</keyword>
<feature type="compositionally biased region" description="Polar residues" evidence="21">
    <location>
        <begin position="37"/>
        <end position="57"/>
    </location>
</feature>
<keyword evidence="11" id="KW-0735">Signal-anchor</keyword>
<evidence type="ECO:0000256" key="4">
    <source>
        <dbReference type="ARBA" id="ARBA00008773"/>
    </source>
</evidence>
<evidence type="ECO:0000256" key="17">
    <source>
        <dbReference type="ARBA" id="ARBA00037649"/>
    </source>
</evidence>
<keyword evidence="22" id="KW-0812">Transmembrane</keyword>
<dbReference type="InterPro" id="IPR017853">
    <property type="entry name" value="GH"/>
</dbReference>
<evidence type="ECO:0000256" key="1">
    <source>
        <dbReference type="ARBA" id="ARBA00000382"/>
    </source>
</evidence>
<dbReference type="GO" id="GO:0009277">
    <property type="term" value="C:fungal-type cell wall"/>
    <property type="evidence" value="ECO:0007669"/>
    <property type="project" value="TreeGrafter"/>
</dbReference>
<keyword evidence="15" id="KW-0961">Cell wall biogenesis/degradation</keyword>
<evidence type="ECO:0000256" key="12">
    <source>
        <dbReference type="ARBA" id="ARBA00023136"/>
    </source>
</evidence>
<keyword evidence="24" id="KW-1185">Reference proteome</keyword>
<dbReference type="PANTHER" id="PTHR16631:SF17">
    <property type="entry name" value="GLUCAN ENDO-1,3-BETA-GLUCOSIDASE BTGC"/>
    <property type="match status" value="1"/>
</dbReference>
<keyword evidence="9" id="KW-0732">Signal</keyword>
<dbReference type="Proteomes" id="UP001274830">
    <property type="component" value="Unassembled WGS sequence"/>
</dbReference>
<evidence type="ECO:0000256" key="9">
    <source>
        <dbReference type="ARBA" id="ARBA00022729"/>
    </source>
</evidence>
<dbReference type="GO" id="GO:0000272">
    <property type="term" value="P:polysaccharide catabolic process"/>
    <property type="evidence" value="ECO:0007669"/>
    <property type="project" value="UniProtKB-KW"/>
</dbReference>
<name>A0AAE0WSE0_9PEZI</name>
<evidence type="ECO:0000256" key="22">
    <source>
        <dbReference type="SAM" id="Phobius"/>
    </source>
</evidence>
<evidence type="ECO:0000256" key="11">
    <source>
        <dbReference type="ARBA" id="ARBA00022968"/>
    </source>
</evidence>
<evidence type="ECO:0000313" key="23">
    <source>
        <dbReference type="EMBL" id="KAK3676921.1"/>
    </source>
</evidence>
<dbReference type="EC" id="3.2.1.39" evidence="5"/>
<dbReference type="GO" id="GO:0071555">
    <property type="term" value="P:cell wall organization"/>
    <property type="evidence" value="ECO:0007669"/>
    <property type="project" value="UniProtKB-KW"/>
</dbReference>